<reference evidence="7" key="1">
    <citation type="journal article" date="2023" name="Mol. Phylogenet. Evol.">
        <title>Genome-scale phylogeny and comparative genomics of the fungal order Sordariales.</title>
        <authorList>
            <person name="Hensen N."/>
            <person name="Bonometti L."/>
            <person name="Westerberg I."/>
            <person name="Brannstrom I.O."/>
            <person name="Guillou S."/>
            <person name="Cros-Aarteil S."/>
            <person name="Calhoun S."/>
            <person name="Haridas S."/>
            <person name="Kuo A."/>
            <person name="Mondo S."/>
            <person name="Pangilinan J."/>
            <person name="Riley R."/>
            <person name="LaButti K."/>
            <person name="Andreopoulos B."/>
            <person name="Lipzen A."/>
            <person name="Chen C."/>
            <person name="Yan M."/>
            <person name="Daum C."/>
            <person name="Ng V."/>
            <person name="Clum A."/>
            <person name="Steindorff A."/>
            <person name="Ohm R.A."/>
            <person name="Martin F."/>
            <person name="Silar P."/>
            <person name="Natvig D.O."/>
            <person name="Lalanne C."/>
            <person name="Gautier V."/>
            <person name="Ament-Velasquez S.L."/>
            <person name="Kruys A."/>
            <person name="Hutchinson M.I."/>
            <person name="Powell A.J."/>
            <person name="Barry K."/>
            <person name="Miller A.N."/>
            <person name="Grigoriev I.V."/>
            <person name="Debuchy R."/>
            <person name="Gladieux P."/>
            <person name="Hiltunen Thoren M."/>
            <person name="Johannesson H."/>
        </authorList>
    </citation>
    <scope>NUCLEOTIDE SEQUENCE</scope>
    <source>
        <strain evidence="7">CBS 118394</strain>
    </source>
</reference>
<feature type="signal peptide" evidence="5">
    <location>
        <begin position="1"/>
        <end position="23"/>
    </location>
</feature>
<evidence type="ECO:0000259" key="6">
    <source>
        <dbReference type="PROSITE" id="PS50873"/>
    </source>
</evidence>
<dbReference type="PANTHER" id="PTHR31356">
    <property type="entry name" value="THYLAKOID LUMENAL 29 KDA PROTEIN, CHLOROPLASTIC-RELATED"/>
    <property type="match status" value="1"/>
</dbReference>
<accession>A0AAE0I3G2</accession>
<dbReference type="PROSITE" id="PS50873">
    <property type="entry name" value="PEROXIDASE_4"/>
    <property type="match status" value="1"/>
</dbReference>
<keyword evidence="2" id="KW-0349">Heme</keyword>
<feature type="chain" id="PRO_5041777608" description="Peroxidase" evidence="5">
    <location>
        <begin position="24"/>
        <end position="561"/>
    </location>
</feature>
<dbReference type="AlphaFoldDB" id="A0AAE0I3G2"/>
<dbReference type="GO" id="GO:0020037">
    <property type="term" value="F:heme binding"/>
    <property type="evidence" value="ECO:0007669"/>
    <property type="project" value="UniProtKB-UniRule"/>
</dbReference>
<sequence length="561" mass="60926">MFLQYILLAALTATVTLWQLAVATDPVWPNDKTDELERLLFEQEGFRTSEIAVFAKGCAVALGQPGRIFAAEWLRNAYHDMATADVLAGTGGMDASILYEQDRDENEGDAFLETRAAVADFQTRRSSMADLFALALVFAVGACSDGDILVPLRGGRVDATGPGPSGVPQPHEDIASHTASFARQGFNATEMIALVACGHTIGGVHDKDFPTIVPVKNSSVENSQFFDTTRSHFDNRVAIEFVDNTTNNALAVGANTTTRSDQRIFTSDGGKMIGDMAASNDYFTSTCSRLLERMINTVPRGVVLSDVVELYPVKPWFLNLGVSENRTMTLSGIVRIADALLTKSSQVRLHFNPRSGKPCSATSNPPCAVATATTADSMKSTCVYTKCPATFTYFQFKTSVPISQGVSSFIVEIMDEGGAAVTYDNGGNGFPWPDTLQPQLQLSHVDYPAHGEFNITLHLVVAVLNAEQFTSGIEAIFYEPTEPTDPQFEQIAHFSPVTVPLAMSNKLEGTNYTFYNLTYTRTRLDHTHPFDVVAKGGDGVEVSNTFNDWLKFPGSPLAIDI</sequence>
<dbReference type="Gene3D" id="1.10.520.10">
    <property type="match status" value="1"/>
</dbReference>
<evidence type="ECO:0000256" key="2">
    <source>
        <dbReference type="ARBA" id="ARBA00022617"/>
    </source>
</evidence>
<dbReference type="GO" id="GO:0004601">
    <property type="term" value="F:peroxidase activity"/>
    <property type="evidence" value="ECO:0007669"/>
    <property type="project" value="UniProtKB-KW"/>
</dbReference>
<dbReference type="GO" id="GO:0000302">
    <property type="term" value="P:response to reactive oxygen species"/>
    <property type="evidence" value="ECO:0007669"/>
    <property type="project" value="TreeGrafter"/>
</dbReference>
<dbReference type="GO" id="GO:0042744">
    <property type="term" value="P:hydrogen peroxide catabolic process"/>
    <property type="evidence" value="ECO:0007669"/>
    <property type="project" value="TreeGrafter"/>
</dbReference>
<evidence type="ECO:0000256" key="5">
    <source>
        <dbReference type="RuleBase" id="RU363051"/>
    </source>
</evidence>
<gene>
    <name evidence="7" type="ORF">B0H66DRAFT_555829</name>
</gene>
<dbReference type="GO" id="GO:0046872">
    <property type="term" value="F:metal ion binding"/>
    <property type="evidence" value="ECO:0007669"/>
    <property type="project" value="UniProtKB-UniRule"/>
</dbReference>
<keyword evidence="2" id="KW-0479">Metal-binding</keyword>
<dbReference type="Gene3D" id="1.10.420.10">
    <property type="entry name" value="Peroxidase, domain 2"/>
    <property type="match status" value="1"/>
</dbReference>
<evidence type="ECO:0000256" key="1">
    <source>
        <dbReference type="ARBA" id="ARBA00022559"/>
    </source>
</evidence>
<comment type="caution">
    <text evidence="7">The sequence shown here is derived from an EMBL/GenBank/DDBJ whole genome shotgun (WGS) entry which is preliminary data.</text>
</comment>
<evidence type="ECO:0000256" key="4">
    <source>
        <dbReference type="RuleBase" id="RU004241"/>
    </source>
</evidence>
<feature type="domain" description="Plant heme peroxidase family profile" evidence="6">
    <location>
        <begin position="127"/>
        <end position="335"/>
    </location>
</feature>
<dbReference type="InterPro" id="IPR002016">
    <property type="entry name" value="Haem_peroxidase"/>
</dbReference>
<dbReference type="PANTHER" id="PTHR31356:SF53">
    <property type="entry name" value="HEME PEROXIDASE"/>
    <property type="match status" value="1"/>
</dbReference>
<keyword evidence="2" id="KW-0408">Iron</keyword>
<dbReference type="InterPro" id="IPR044831">
    <property type="entry name" value="Ccp1-like"/>
</dbReference>
<proteinExistence type="inferred from homology"/>
<reference evidence="7" key="2">
    <citation type="submission" date="2023-06" db="EMBL/GenBank/DDBJ databases">
        <authorList>
            <consortium name="Lawrence Berkeley National Laboratory"/>
            <person name="Haridas S."/>
            <person name="Hensen N."/>
            <person name="Bonometti L."/>
            <person name="Westerberg I."/>
            <person name="Brannstrom I.O."/>
            <person name="Guillou S."/>
            <person name="Cros-Aarteil S."/>
            <person name="Calhoun S."/>
            <person name="Kuo A."/>
            <person name="Mondo S."/>
            <person name="Pangilinan J."/>
            <person name="Riley R."/>
            <person name="Labutti K."/>
            <person name="Andreopoulos B."/>
            <person name="Lipzen A."/>
            <person name="Chen C."/>
            <person name="Yanf M."/>
            <person name="Daum C."/>
            <person name="Ng V."/>
            <person name="Clum A."/>
            <person name="Steindorff A."/>
            <person name="Ohm R."/>
            <person name="Martin F."/>
            <person name="Silar P."/>
            <person name="Natvig D."/>
            <person name="Lalanne C."/>
            <person name="Gautier V."/>
            <person name="Ament-Velasquez S.L."/>
            <person name="Kruys A."/>
            <person name="Hutchinson M.I."/>
            <person name="Powell A.J."/>
            <person name="Barry K."/>
            <person name="Miller A.N."/>
            <person name="Grigoriev I.V."/>
            <person name="Debuchy R."/>
            <person name="Gladieux P."/>
            <person name="Thoren M.H."/>
            <person name="Johannesson H."/>
        </authorList>
    </citation>
    <scope>NUCLEOTIDE SEQUENCE</scope>
    <source>
        <strain evidence="7">CBS 118394</strain>
    </source>
</reference>
<evidence type="ECO:0000256" key="3">
    <source>
        <dbReference type="ARBA" id="ARBA00023002"/>
    </source>
</evidence>
<comment type="similarity">
    <text evidence="4">Belongs to the peroxidase family.</text>
</comment>
<organism evidence="7 8">
    <name type="scientific">Apodospora peruviana</name>
    <dbReference type="NCBI Taxonomy" id="516989"/>
    <lineage>
        <taxon>Eukaryota</taxon>
        <taxon>Fungi</taxon>
        <taxon>Dikarya</taxon>
        <taxon>Ascomycota</taxon>
        <taxon>Pezizomycotina</taxon>
        <taxon>Sordariomycetes</taxon>
        <taxon>Sordariomycetidae</taxon>
        <taxon>Sordariales</taxon>
        <taxon>Lasiosphaeriaceae</taxon>
        <taxon>Apodospora</taxon>
    </lineage>
</organism>
<dbReference type="GO" id="GO:0034599">
    <property type="term" value="P:cellular response to oxidative stress"/>
    <property type="evidence" value="ECO:0007669"/>
    <property type="project" value="InterPro"/>
</dbReference>
<keyword evidence="3 5" id="KW-0560">Oxidoreductase</keyword>
<dbReference type="EC" id="1.11.1.-" evidence="5"/>
<evidence type="ECO:0000313" key="7">
    <source>
        <dbReference type="EMBL" id="KAK3317923.1"/>
    </source>
</evidence>
<dbReference type="SUPFAM" id="SSF48113">
    <property type="entry name" value="Heme-dependent peroxidases"/>
    <property type="match status" value="1"/>
</dbReference>
<dbReference type="InterPro" id="IPR010255">
    <property type="entry name" value="Haem_peroxidase_sf"/>
</dbReference>
<dbReference type="Pfam" id="PF00141">
    <property type="entry name" value="peroxidase"/>
    <property type="match status" value="1"/>
</dbReference>
<dbReference type="EMBL" id="JAUEDM010000004">
    <property type="protein sequence ID" value="KAK3317923.1"/>
    <property type="molecule type" value="Genomic_DNA"/>
</dbReference>
<protein>
    <recommendedName>
        <fullName evidence="5">Peroxidase</fullName>
        <ecNumber evidence="5">1.11.1.-</ecNumber>
    </recommendedName>
</protein>
<keyword evidence="5" id="KW-0732">Signal</keyword>
<name>A0AAE0I3G2_9PEZI</name>
<dbReference type="Proteomes" id="UP001283341">
    <property type="component" value="Unassembled WGS sequence"/>
</dbReference>
<keyword evidence="8" id="KW-1185">Reference proteome</keyword>
<evidence type="ECO:0000313" key="8">
    <source>
        <dbReference type="Proteomes" id="UP001283341"/>
    </source>
</evidence>
<keyword evidence="1 5" id="KW-0575">Peroxidase</keyword>